<sequence length="75" mass="8175">MFNAQALQRIRNERGLSQAALAKRVGVVQSAISQFESGAVQPAIDTLERLADALNVPISELLTSQTDKARKEQPQ</sequence>
<evidence type="ECO:0000259" key="2">
    <source>
        <dbReference type="PROSITE" id="PS50943"/>
    </source>
</evidence>
<dbReference type="PANTHER" id="PTHR46797:SF1">
    <property type="entry name" value="METHYLPHOSPHONATE SYNTHASE"/>
    <property type="match status" value="1"/>
</dbReference>
<protein>
    <recommendedName>
        <fullName evidence="2">HTH cro/C1-type domain-containing protein</fullName>
    </recommendedName>
</protein>
<evidence type="ECO:0000313" key="4">
    <source>
        <dbReference type="Proteomes" id="UP000000292"/>
    </source>
</evidence>
<dbReference type="KEGG" id="aad:TC41_1889"/>
<dbReference type="InterPro" id="IPR050807">
    <property type="entry name" value="TransReg_Diox_bact_type"/>
</dbReference>
<dbReference type="InterPro" id="IPR001387">
    <property type="entry name" value="Cro/C1-type_HTH"/>
</dbReference>
<dbReference type="GO" id="GO:0005829">
    <property type="term" value="C:cytosol"/>
    <property type="evidence" value="ECO:0007669"/>
    <property type="project" value="TreeGrafter"/>
</dbReference>
<keyword evidence="1" id="KW-0238">DNA-binding</keyword>
<evidence type="ECO:0000313" key="3">
    <source>
        <dbReference type="EMBL" id="AEJ43805.1"/>
    </source>
</evidence>
<dbReference type="GO" id="GO:0003677">
    <property type="term" value="F:DNA binding"/>
    <property type="evidence" value="ECO:0007669"/>
    <property type="project" value="UniProtKB-KW"/>
</dbReference>
<dbReference type="PROSITE" id="PS50943">
    <property type="entry name" value="HTH_CROC1"/>
    <property type="match status" value="1"/>
</dbReference>
<name>F8IDF2_ALIAT</name>
<dbReference type="GO" id="GO:0003700">
    <property type="term" value="F:DNA-binding transcription factor activity"/>
    <property type="evidence" value="ECO:0007669"/>
    <property type="project" value="TreeGrafter"/>
</dbReference>
<dbReference type="OrthoDB" id="2470999at2"/>
<dbReference type="SUPFAM" id="SSF47413">
    <property type="entry name" value="lambda repressor-like DNA-binding domains"/>
    <property type="match status" value="1"/>
</dbReference>
<organism evidence="3 4">
    <name type="scientific">Alicyclobacillus acidocaldarius (strain Tc-4-1)</name>
    <name type="common">Bacillus acidocaldarius</name>
    <dbReference type="NCBI Taxonomy" id="1048834"/>
    <lineage>
        <taxon>Bacteria</taxon>
        <taxon>Bacillati</taxon>
        <taxon>Bacillota</taxon>
        <taxon>Bacilli</taxon>
        <taxon>Bacillales</taxon>
        <taxon>Alicyclobacillaceae</taxon>
        <taxon>Alicyclobacillus</taxon>
    </lineage>
</organism>
<reference evidence="3 4" key="1">
    <citation type="journal article" date="2011" name="J. Bacteriol.">
        <title>Complete Genome Sequence of Alicyclobacillus acidocaldarius Strain Tc-4-1.</title>
        <authorList>
            <person name="Chen Y."/>
            <person name="He Y."/>
            <person name="Zhang B."/>
            <person name="Yang J."/>
            <person name="Li W."/>
            <person name="Dong Z."/>
            <person name="Hu S."/>
        </authorList>
    </citation>
    <scope>NUCLEOTIDE SEQUENCE [LARGE SCALE GENOMIC DNA]</scope>
    <source>
        <strain evidence="3 4">Tc-4-1</strain>
    </source>
</reference>
<evidence type="ECO:0000256" key="1">
    <source>
        <dbReference type="ARBA" id="ARBA00023125"/>
    </source>
</evidence>
<proteinExistence type="predicted"/>
<dbReference type="SMART" id="SM00530">
    <property type="entry name" value="HTH_XRE"/>
    <property type="match status" value="1"/>
</dbReference>
<dbReference type="Pfam" id="PF01381">
    <property type="entry name" value="HTH_3"/>
    <property type="match status" value="1"/>
</dbReference>
<dbReference type="STRING" id="1048834.TC41_1889"/>
<dbReference type="RefSeq" id="WP_014464658.1">
    <property type="nucleotide sequence ID" value="NC_017167.1"/>
</dbReference>
<dbReference type="EMBL" id="CP002902">
    <property type="protein sequence ID" value="AEJ43805.1"/>
    <property type="molecule type" value="Genomic_DNA"/>
</dbReference>
<dbReference type="CDD" id="cd00093">
    <property type="entry name" value="HTH_XRE"/>
    <property type="match status" value="1"/>
</dbReference>
<dbReference type="Proteomes" id="UP000000292">
    <property type="component" value="Chromosome"/>
</dbReference>
<dbReference type="HOGENOM" id="CLU_066192_29_1_9"/>
<feature type="domain" description="HTH cro/C1-type" evidence="2">
    <location>
        <begin position="7"/>
        <end position="61"/>
    </location>
</feature>
<dbReference type="eggNOG" id="COG1396">
    <property type="taxonomic scope" value="Bacteria"/>
</dbReference>
<dbReference type="PANTHER" id="PTHR46797">
    <property type="entry name" value="HTH-TYPE TRANSCRIPTIONAL REGULATOR"/>
    <property type="match status" value="1"/>
</dbReference>
<gene>
    <name evidence="3" type="ordered locus">TC41_1889</name>
</gene>
<dbReference type="AlphaFoldDB" id="F8IDF2"/>
<accession>F8IDF2</accession>
<reference evidence="4" key="2">
    <citation type="submission" date="2011-06" db="EMBL/GenBank/DDBJ databases">
        <title>The complete genome sequence of Alicyclobacillus acidocaldarius sp. Tc-4-1.</title>
        <authorList>
            <person name="Chen Y."/>
            <person name="He Y."/>
            <person name="Dong Z."/>
            <person name="Hu S."/>
        </authorList>
    </citation>
    <scope>NUCLEOTIDE SEQUENCE [LARGE SCALE GENOMIC DNA]</scope>
    <source>
        <strain evidence="4">Tc-4-1</strain>
    </source>
</reference>
<dbReference type="Gene3D" id="1.10.260.40">
    <property type="entry name" value="lambda repressor-like DNA-binding domains"/>
    <property type="match status" value="1"/>
</dbReference>
<dbReference type="InterPro" id="IPR010982">
    <property type="entry name" value="Lambda_DNA-bd_dom_sf"/>
</dbReference>